<name>A0ABS2S4A0_9PSEU</name>
<accession>A0ABS2S4A0</accession>
<evidence type="ECO:0008006" key="3">
    <source>
        <dbReference type="Google" id="ProtNLM"/>
    </source>
</evidence>
<protein>
    <recommendedName>
        <fullName evidence="3">HTH-like domain-containing protein</fullName>
    </recommendedName>
</protein>
<proteinExistence type="predicted"/>
<dbReference type="RefSeq" id="WP_239562156.1">
    <property type="nucleotide sequence ID" value="NZ_JAFBCL010000001.1"/>
</dbReference>
<gene>
    <name evidence="1" type="ORF">JOE68_001389</name>
</gene>
<keyword evidence="2" id="KW-1185">Reference proteome</keyword>
<evidence type="ECO:0000313" key="2">
    <source>
        <dbReference type="Proteomes" id="UP001195724"/>
    </source>
</evidence>
<reference evidence="1 2" key="1">
    <citation type="submission" date="2021-01" db="EMBL/GenBank/DDBJ databases">
        <title>Sequencing the genomes of 1000 actinobacteria strains.</title>
        <authorList>
            <person name="Klenk H.-P."/>
        </authorList>
    </citation>
    <scope>NUCLEOTIDE SEQUENCE [LARGE SCALE GENOMIC DNA]</scope>
    <source>
        <strain evidence="1 2">DSM 44581</strain>
    </source>
</reference>
<organism evidence="1 2">
    <name type="scientific">Saccharothrix algeriensis</name>
    <dbReference type="NCBI Taxonomy" id="173560"/>
    <lineage>
        <taxon>Bacteria</taxon>
        <taxon>Bacillati</taxon>
        <taxon>Actinomycetota</taxon>
        <taxon>Actinomycetes</taxon>
        <taxon>Pseudonocardiales</taxon>
        <taxon>Pseudonocardiaceae</taxon>
        <taxon>Saccharothrix</taxon>
    </lineage>
</organism>
<dbReference type="Proteomes" id="UP001195724">
    <property type="component" value="Unassembled WGS sequence"/>
</dbReference>
<sequence length="52" mass="5894">MLAYSPTCTIVALIERMARENTGRGYRRIQGEPLKLGHRVAAATVRRVLKRL</sequence>
<evidence type="ECO:0000313" key="1">
    <source>
        <dbReference type="EMBL" id="MBM7810524.1"/>
    </source>
</evidence>
<comment type="caution">
    <text evidence="1">The sequence shown here is derived from an EMBL/GenBank/DDBJ whole genome shotgun (WGS) entry which is preliminary data.</text>
</comment>
<dbReference type="EMBL" id="JAFBCL010000001">
    <property type="protein sequence ID" value="MBM7810524.1"/>
    <property type="molecule type" value="Genomic_DNA"/>
</dbReference>